<keyword evidence="4" id="KW-1185">Reference proteome</keyword>
<dbReference type="Gene3D" id="3.90.1070.10">
    <property type="match status" value="1"/>
</dbReference>
<dbReference type="Pfam" id="PF05116">
    <property type="entry name" value="S6PP"/>
    <property type="match status" value="1"/>
</dbReference>
<evidence type="ECO:0000313" key="3">
    <source>
        <dbReference type="EMBL" id="MCY1013110.1"/>
    </source>
</evidence>
<dbReference type="Gene3D" id="3.40.50.1000">
    <property type="entry name" value="HAD superfamily/HAD-like"/>
    <property type="match status" value="1"/>
</dbReference>
<feature type="domain" description="Sucrose phosphatase-like" evidence="2">
    <location>
        <begin position="143"/>
        <end position="207"/>
    </location>
</feature>
<dbReference type="InterPro" id="IPR006380">
    <property type="entry name" value="SPP-like_dom"/>
</dbReference>
<dbReference type="EMBL" id="JAPNKE010000002">
    <property type="protein sequence ID" value="MCY1013110.1"/>
    <property type="molecule type" value="Genomic_DNA"/>
</dbReference>
<dbReference type="InterPro" id="IPR036412">
    <property type="entry name" value="HAD-like_sf"/>
</dbReference>
<evidence type="ECO:0000256" key="1">
    <source>
        <dbReference type="SAM" id="MobiDB-lite"/>
    </source>
</evidence>
<dbReference type="RefSeq" id="WP_267776801.1">
    <property type="nucleotide sequence ID" value="NZ_JAPNKE010000002.1"/>
</dbReference>
<accession>A0A9X3F0Q5</accession>
<comment type="caution">
    <text evidence="3">The sequence shown here is derived from an EMBL/GenBank/DDBJ whole genome shotgun (WGS) entry which is preliminary data.</text>
</comment>
<evidence type="ECO:0000313" key="4">
    <source>
        <dbReference type="Proteomes" id="UP001150924"/>
    </source>
</evidence>
<sequence>MTRAGKLDTAALAAITRLVAAGVAVMPVSGRPAGEVTGLCRYLPGVTRGLAENGLLEVIPDRAPRWLGRPTDKPRLRQVGERLNAEHDARLRLTGDDFCRLGDIAYERDGRDEPELVRLRDLAAEMGVHLVWSNVHVHLAESVPDKGAAVLQMAAELGLDPRAIVTIGDAPNDAGLFVGGRFGATVGTADIAGQLQYLPEALHSSPRPARAPASSRWPRPSSRPSPPGREGPYARNRRSVKPGAGCGGRKPSPRGPPSAGALRRSAAISPLSCYAAGRKARTC</sequence>
<reference evidence="3" key="1">
    <citation type="submission" date="2022-11" db="EMBL/GenBank/DDBJ databases">
        <title>Minimal conservation of predation-associated metabolite biosynthetic gene clusters underscores biosynthetic potential of Myxococcota including descriptions for ten novel species: Archangium lansinium sp. nov., Myxococcus landrumus sp. nov., Nannocystis bai.</title>
        <authorList>
            <person name="Ahearne A."/>
            <person name="Stevens C."/>
            <person name="Phillips K."/>
        </authorList>
    </citation>
    <scope>NUCLEOTIDE SEQUENCE</scope>
    <source>
        <strain evidence="3">Na p29</strain>
    </source>
</reference>
<organism evidence="3 4">
    <name type="scientific">Nannocystis pusilla</name>
    <dbReference type="NCBI Taxonomy" id="889268"/>
    <lineage>
        <taxon>Bacteria</taxon>
        <taxon>Pseudomonadati</taxon>
        <taxon>Myxococcota</taxon>
        <taxon>Polyangia</taxon>
        <taxon>Nannocystales</taxon>
        <taxon>Nannocystaceae</taxon>
        <taxon>Nannocystis</taxon>
    </lineage>
</organism>
<protein>
    <recommendedName>
        <fullName evidence="2">Sucrose phosphatase-like domain-containing protein</fullName>
    </recommendedName>
</protein>
<feature type="compositionally biased region" description="Low complexity" evidence="1">
    <location>
        <begin position="204"/>
        <end position="220"/>
    </location>
</feature>
<dbReference type="Proteomes" id="UP001150924">
    <property type="component" value="Unassembled WGS sequence"/>
</dbReference>
<dbReference type="SUPFAM" id="SSF56784">
    <property type="entry name" value="HAD-like"/>
    <property type="match status" value="1"/>
</dbReference>
<name>A0A9X3F0Q5_9BACT</name>
<dbReference type="GO" id="GO:0003824">
    <property type="term" value="F:catalytic activity"/>
    <property type="evidence" value="ECO:0007669"/>
    <property type="project" value="UniProtKB-ARBA"/>
</dbReference>
<gene>
    <name evidence="3" type="ORF">OV079_47790</name>
</gene>
<feature type="region of interest" description="Disordered" evidence="1">
    <location>
        <begin position="203"/>
        <end position="263"/>
    </location>
</feature>
<evidence type="ECO:0000259" key="2">
    <source>
        <dbReference type="Pfam" id="PF05116"/>
    </source>
</evidence>
<dbReference type="InterPro" id="IPR023214">
    <property type="entry name" value="HAD_sf"/>
</dbReference>
<proteinExistence type="predicted"/>
<dbReference type="AlphaFoldDB" id="A0A9X3F0Q5"/>